<dbReference type="AlphaFoldDB" id="A0AAC8YZI7"/>
<evidence type="ECO:0000313" key="1">
    <source>
        <dbReference type="EMBL" id="AMU89110.1"/>
    </source>
</evidence>
<sequence length="147" mass="15793">MGDVIQFDRSEGDHRIGGHAAANDFFAPGGFLAAINGVHITGAHLARAIETIRHLVVKSPNDIAEHGRLLERFAHEHGLGDHGGAALHARAIALDRWAQEFDPFGECDIRGFYAAGGSAPLVETEIGLGFEPASFAKQVQKWTKVFA</sequence>
<reference evidence="1 2" key="2">
    <citation type="journal article" date="2016" name="Genome Announc.">
        <title>Complete Genome Sequence of Sphingopyxis macrogoltabida Strain 203N (NBRC 111659), a Polyethylene Glycol Degrader.</title>
        <authorList>
            <person name="Ohtsubo Y."/>
            <person name="Nonoyama S."/>
            <person name="Nagata Y."/>
            <person name="Numata M."/>
            <person name="Tsuchikane K."/>
            <person name="Hosoyama A."/>
            <person name="Yamazoe A."/>
            <person name="Tsuda M."/>
            <person name="Fujita N."/>
            <person name="Kawai F."/>
        </authorList>
    </citation>
    <scope>NUCLEOTIDE SEQUENCE [LARGE SCALE GENOMIC DNA]</scope>
    <source>
        <strain evidence="1 2">203N</strain>
    </source>
</reference>
<dbReference type="EMBL" id="CP013344">
    <property type="protein sequence ID" value="AMU89110.1"/>
    <property type="molecule type" value="Genomic_DNA"/>
</dbReference>
<gene>
    <name evidence="1" type="ORF">ATM17_08675</name>
</gene>
<organism evidence="1 2">
    <name type="scientific">Sphingopyxis macrogoltabida</name>
    <name type="common">Sphingomonas macrogoltabidus</name>
    <dbReference type="NCBI Taxonomy" id="33050"/>
    <lineage>
        <taxon>Bacteria</taxon>
        <taxon>Pseudomonadati</taxon>
        <taxon>Pseudomonadota</taxon>
        <taxon>Alphaproteobacteria</taxon>
        <taxon>Sphingomonadales</taxon>
        <taxon>Sphingomonadaceae</taxon>
        <taxon>Sphingopyxis</taxon>
    </lineage>
</organism>
<proteinExistence type="predicted"/>
<evidence type="ECO:0000313" key="2">
    <source>
        <dbReference type="Proteomes" id="UP000076088"/>
    </source>
</evidence>
<dbReference type="Proteomes" id="UP000076088">
    <property type="component" value="Chromosome"/>
</dbReference>
<accession>A0AAC8YZI7</accession>
<protein>
    <submittedName>
        <fullName evidence="1">Uncharacterized protein</fullName>
    </submittedName>
</protein>
<reference evidence="2" key="1">
    <citation type="submission" date="2015-11" db="EMBL/GenBank/DDBJ databases">
        <title>Complete genome sequence of a polyethylene-glycol degrader Sphingopyxis macrogoltabida 203N (NBRC 111659).</title>
        <authorList>
            <person name="Yoshiyuki O."/>
            <person name="Shouta N."/>
            <person name="Nagata Y."/>
            <person name="Numata M."/>
            <person name="Tsuchikane K."/>
            <person name="Hosoyama A."/>
            <person name="Yamazoe A."/>
            <person name="Tsuda M."/>
            <person name="Fujita N."/>
            <person name="Kawai F."/>
        </authorList>
    </citation>
    <scope>NUCLEOTIDE SEQUENCE [LARGE SCALE GENOMIC DNA]</scope>
    <source>
        <strain evidence="2">203N</strain>
    </source>
</reference>
<dbReference type="KEGG" id="smaz:LH19_11160"/>
<dbReference type="RefSeq" id="WP_054727843.1">
    <property type="nucleotide sequence ID" value="NZ_CP009429.1"/>
</dbReference>
<name>A0AAC8YZI7_SPHMC</name>
<keyword evidence="2" id="KW-1185">Reference proteome</keyword>